<keyword evidence="2" id="KW-1185">Reference proteome</keyword>
<proteinExistence type="predicted"/>
<reference evidence="1" key="1">
    <citation type="journal article" date="2020" name="Stud. Mycol.">
        <title>101 Dothideomycetes genomes: a test case for predicting lifestyles and emergence of pathogens.</title>
        <authorList>
            <person name="Haridas S."/>
            <person name="Albert R."/>
            <person name="Binder M."/>
            <person name="Bloem J."/>
            <person name="Labutti K."/>
            <person name="Salamov A."/>
            <person name="Andreopoulos B."/>
            <person name="Baker S."/>
            <person name="Barry K."/>
            <person name="Bills G."/>
            <person name="Bluhm B."/>
            <person name="Cannon C."/>
            <person name="Castanera R."/>
            <person name="Culley D."/>
            <person name="Daum C."/>
            <person name="Ezra D."/>
            <person name="Gonzalez J."/>
            <person name="Henrissat B."/>
            <person name="Kuo A."/>
            <person name="Liang C."/>
            <person name="Lipzen A."/>
            <person name="Lutzoni F."/>
            <person name="Magnuson J."/>
            <person name="Mondo S."/>
            <person name="Nolan M."/>
            <person name="Ohm R."/>
            <person name="Pangilinan J."/>
            <person name="Park H.-J."/>
            <person name="Ramirez L."/>
            <person name="Alfaro M."/>
            <person name="Sun H."/>
            <person name="Tritt A."/>
            <person name="Yoshinaga Y."/>
            <person name="Zwiers L.-H."/>
            <person name="Turgeon B."/>
            <person name="Goodwin S."/>
            <person name="Spatafora J."/>
            <person name="Crous P."/>
            <person name="Grigoriev I."/>
        </authorList>
    </citation>
    <scope>NUCLEOTIDE SEQUENCE</scope>
    <source>
        <strain evidence="1">CBS 207.26</strain>
    </source>
</reference>
<dbReference type="Proteomes" id="UP000800200">
    <property type="component" value="Unassembled WGS sequence"/>
</dbReference>
<sequence>MVETETRVEQAQKVGTATIVPRPGGRSGGHVNSAIFLIRSSGALPYVLCPAAEEKVEIAYDSNGHFVVQLAELFGAEFATLGDHGKDLCSVLCAMRDVVTSSAKAKAKAVGAWMADGTFGTGHEQDADVAAVQGRTRKRATTAACRPWRRAEWMERNGRSRNVLADHCTCSGDLPVVISRVTSGAQASGVEKIFNPEKAAVPDAVIPPDGEQANGSSASHGMLSAESPLPCRMTGRAASWGNSQRADGECATMSHRLALTPIAI</sequence>
<evidence type="ECO:0000313" key="2">
    <source>
        <dbReference type="Proteomes" id="UP000800200"/>
    </source>
</evidence>
<evidence type="ECO:0000313" key="1">
    <source>
        <dbReference type="EMBL" id="KAF2190321.1"/>
    </source>
</evidence>
<name>A0A6A6EFL8_9PEZI</name>
<accession>A0A6A6EFL8</accession>
<protein>
    <submittedName>
        <fullName evidence="1">Uncharacterized protein</fullName>
    </submittedName>
</protein>
<gene>
    <name evidence="1" type="ORF">K469DRAFT_760053</name>
</gene>
<dbReference type="AlphaFoldDB" id="A0A6A6EFL8"/>
<organism evidence="1 2">
    <name type="scientific">Zopfia rhizophila CBS 207.26</name>
    <dbReference type="NCBI Taxonomy" id="1314779"/>
    <lineage>
        <taxon>Eukaryota</taxon>
        <taxon>Fungi</taxon>
        <taxon>Dikarya</taxon>
        <taxon>Ascomycota</taxon>
        <taxon>Pezizomycotina</taxon>
        <taxon>Dothideomycetes</taxon>
        <taxon>Dothideomycetes incertae sedis</taxon>
        <taxon>Zopfiaceae</taxon>
        <taxon>Zopfia</taxon>
    </lineage>
</organism>
<dbReference type="EMBL" id="ML994619">
    <property type="protein sequence ID" value="KAF2190321.1"/>
    <property type="molecule type" value="Genomic_DNA"/>
</dbReference>